<organism evidence="1 2">
    <name type="scientific">Lutimaribacter saemankumensis</name>
    <dbReference type="NCBI Taxonomy" id="490829"/>
    <lineage>
        <taxon>Bacteria</taxon>
        <taxon>Pseudomonadati</taxon>
        <taxon>Pseudomonadota</taxon>
        <taxon>Alphaproteobacteria</taxon>
        <taxon>Rhodobacterales</taxon>
        <taxon>Roseobacteraceae</taxon>
        <taxon>Lutimaribacter</taxon>
    </lineage>
</organism>
<evidence type="ECO:0000313" key="1">
    <source>
        <dbReference type="EMBL" id="SDJ18178.1"/>
    </source>
</evidence>
<gene>
    <name evidence="1" type="ORF">SAMN05421850_109186</name>
</gene>
<dbReference type="EMBL" id="FNEB01000009">
    <property type="protein sequence ID" value="SDJ18178.1"/>
    <property type="molecule type" value="Genomic_DNA"/>
</dbReference>
<proteinExistence type="predicted"/>
<protein>
    <submittedName>
        <fullName evidence="1">Uncharacterized protein</fullName>
    </submittedName>
</protein>
<dbReference type="Proteomes" id="UP000199340">
    <property type="component" value="Unassembled WGS sequence"/>
</dbReference>
<dbReference type="AlphaFoldDB" id="A0A1G8RME9"/>
<evidence type="ECO:0000313" key="2">
    <source>
        <dbReference type="Proteomes" id="UP000199340"/>
    </source>
</evidence>
<keyword evidence="2" id="KW-1185">Reference proteome</keyword>
<accession>A0A1G8RME9</accession>
<sequence length="203" mass="22822">MIEAVIVSINVANTPRHRYCFQSIKSKPAWWRRFRIGAVTVESPFFLRFRVRFPQFRADKAVCGAMPGEFSWSVGEQALSGAVLAHGCAVPSRTSIAVISLEARFRARAPRFTTLRLSGGSSDCIENPNKRPKYGRLSCVLAVIAIPGMRKFAQNANISKHQPENCRSALVSGKNVAYRRQYRGPKLEPIWRSARVVCEQQRI</sequence>
<dbReference type="STRING" id="490829.SAMN05421850_109186"/>
<name>A0A1G8RME9_9RHOB</name>
<reference evidence="1 2" key="1">
    <citation type="submission" date="2016-10" db="EMBL/GenBank/DDBJ databases">
        <authorList>
            <person name="de Groot N.N."/>
        </authorList>
    </citation>
    <scope>NUCLEOTIDE SEQUENCE [LARGE SCALE GENOMIC DNA]</scope>
    <source>
        <strain evidence="1 2">DSM 28010</strain>
    </source>
</reference>